<evidence type="ECO:0000313" key="4">
    <source>
        <dbReference type="Proteomes" id="UP000216498"/>
    </source>
</evidence>
<dbReference type="Proteomes" id="UP000216498">
    <property type="component" value="Unassembled WGS sequence"/>
</dbReference>
<dbReference type="EMBL" id="NPMS01000009">
    <property type="protein sequence ID" value="OZU87609.1"/>
    <property type="molecule type" value="Genomic_DNA"/>
</dbReference>
<comment type="caution">
    <text evidence="3">The sequence shown here is derived from an EMBL/GenBank/DDBJ whole genome shotgun (WGS) entry which is preliminary data.</text>
</comment>
<feature type="region of interest" description="Disordered" evidence="1">
    <location>
        <begin position="1"/>
        <end position="52"/>
    </location>
</feature>
<proteinExistence type="predicted"/>
<feature type="transmembrane region" description="Helical" evidence="2">
    <location>
        <begin position="59"/>
        <end position="77"/>
    </location>
</feature>
<feature type="compositionally biased region" description="Basic and acidic residues" evidence="1">
    <location>
        <begin position="22"/>
        <end position="52"/>
    </location>
</feature>
<keyword evidence="2" id="KW-0812">Transmembrane</keyword>
<dbReference type="AlphaFoldDB" id="A0A265N832"/>
<feature type="region of interest" description="Disordered" evidence="1">
    <location>
        <begin position="87"/>
        <end position="114"/>
    </location>
</feature>
<evidence type="ECO:0000256" key="2">
    <source>
        <dbReference type="SAM" id="Phobius"/>
    </source>
</evidence>
<dbReference type="RefSeq" id="WP_094886911.1">
    <property type="nucleotide sequence ID" value="NZ_NPMS01000009.1"/>
</dbReference>
<feature type="compositionally biased region" description="Basic and acidic residues" evidence="1">
    <location>
        <begin position="98"/>
        <end position="112"/>
    </location>
</feature>
<keyword evidence="4" id="KW-1185">Reference proteome</keyword>
<protein>
    <submittedName>
        <fullName evidence="3">Uncharacterized protein</fullName>
    </submittedName>
</protein>
<keyword evidence="2" id="KW-1133">Transmembrane helix</keyword>
<accession>A0A265N832</accession>
<name>A0A265N832_9BACI</name>
<evidence type="ECO:0000313" key="3">
    <source>
        <dbReference type="EMBL" id="OZU87609.1"/>
    </source>
</evidence>
<organism evidence="3 4">
    <name type="scientific">Virgibacillus indicus</name>
    <dbReference type="NCBI Taxonomy" id="2024554"/>
    <lineage>
        <taxon>Bacteria</taxon>
        <taxon>Bacillati</taxon>
        <taxon>Bacillota</taxon>
        <taxon>Bacilli</taxon>
        <taxon>Bacillales</taxon>
        <taxon>Bacillaceae</taxon>
        <taxon>Virgibacillus</taxon>
    </lineage>
</organism>
<sequence length="472" mass="53809">MNKFNEREDELLDSLRKQKGMKVSEEAREKSLHAFQKGLKDGEGKRGMSEKSRKYGRKIPGIIAGAAAAGISVLLFLNTGIIDSNQSGAGGNAEIGSEENKDTESDAIKTNDQDEVNDIDLLDKALNRPAFNYNDLNSMPTQKIFNGKIEVHLPSGWTVSETEGDNEFQIQMTGDDGEQMKLLLFDKAHAQEAFDTRIQELTADFKKTEGTAIPVDEFVENISMNREVSFSYPNVVPFDKENTEMTAFYNGESGQFMEMYVSELFGYPMIFTSEFSYDDDDSWNNSIIFFTFMYTGNPPLDIHGSEGENHPVYERPVEKDVILQVGASGVEQVEVELYENNELGLTGYLPKNTDIQRIEHDYFIELRFTEPNVSENSFYSFGKLKDGFPIEKGKEIMFEALDIDLSYYKESDGPIPHHYSYQDAEAFVDGYIQLFEANGEWYYQHKHADRHDYNGGVYIQRLNMFVDSIEWH</sequence>
<reference evidence="3 4" key="1">
    <citation type="submission" date="2017-08" db="EMBL/GenBank/DDBJ databases">
        <title>Virgibacillus indicus sp. nov. and Virgibacillus profoundi sp. nov, two moderately halophilic bacteria isolated from marine sediment by using the Microfluidic Streak Plate.</title>
        <authorList>
            <person name="Xu B."/>
            <person name="Hu B."/>
            <person name="Wang J."/>
            <person name="Zhu Y."/>
            <person name="Huang L."/>
            <person name="Du W."/>
            <person name="Huang Y."/>
        </authorList>
    </citation>
    <scope>NUCLEOTIDE SEQUENCE [LARGE SCALE GENOMIC DNA]</scope>
    <source>
        <strain evidence="3 4">IO3-P2-C2</strain>
    </source>
</reference>
<gene>
    <name evidence="3" type="ORF">CIL03_16100</name>
</gene>
<dbReference type="OrthoDB" id="2876983at2"/>
<keyword evidence="2" id="KW-0472">Membrane</keyword>
<evidence type="ECO:0000256" key="1">
    <source>
        <dbReference type="SAM" id="MobiDB-lite"/>
    </source>
</evidence>